<feature type="compositionally biased region" description="Basic and acidic residues" evidence="8">
    <location>
        <begin position="169"/>
        <end position="192"/>
    </location>
</feature>
<keyword evidence="10" id="KW-1185">Reference proteome</keyword>
<evidence type="ECO:0000256" key="7">
    <source>
        <dbReference type="PROSITE-ProRule" id="PRU10141"/>
    </source>
</evidence>
<accession>A0A8M1KES8</accession>
<keyword evidence="2" id="KW-0723">Serine/threonine-protein kinase</keyword>
<sequence length="802" mass="88104">MSKQATLASCIAKMYEGGKLDNGGAPTGAVKKPSSNLLSSFGGVEIKLSLLEGKVEQIASGQAEVVRRLDTVCEGLGALGRDLAQLRQGQSRTPSEGTLLAEVRALCGETVALLKGVQEEGRCQRVKMEGIASSVSAVDKVLAYVGEVFRSSKIVEFILKGIVPWGRQEEQSRAEVEKTKSEDGSVKHKPDLCDQGTQVQEDIQDSVPDKHQQGEKSQVQSLNVPAKSPESEVVLPEVKGQDAECKVGAQPSSEAEESSKAQRRQKEVTLKSREPTRVQTFAPEVQQVLAITEAPIEAVVVLIEDETVATVLAIMTPQALSVGEEASAKEGIDVAVDGSDIPPQPSQEEKPLRFDEEELTTQSKLQEAVPREEPKPPPEASGAKADKPSTEADEAGSAPTVPEPQLDQVQTKPVDKVQDKPTLATVSETVEDCTKATPPQPPVTEKNSLLSLLGKDSDSQLLVIDDCPPQAAPFLHRIVSAKQVPMGSYYSVKPNEILGGGRFGQVHKCAELSSGLTLAAKIIKVRGMKERDEVKNEIGVMNQLNHVNLIQLYDAFESRTNLTLIMEYVEGGELFNRIVDDNYLLTELDAIVFTRQICEGVQYLHQQYILHLDLKPENILCVTNTGNQIKIIDFGLARKYRPREKLKVNFGTPEFLAPEVVNYDFVSFPTDMWSVGVITYMLLSGLSPFLGDNDAETMNNILHANWDFDSEAFENVSEEAKDFVSRLLVPAKCGRISASGCLKHSWLNDLEEKAKIRCVRLKSQLHLQRYLAAHRQWKKHFYVVAAANRFKKFNMNRTTNPA</sequence>
<evidence type="ECO:0000313" key="10">
    <source>
        <dbReference type="Proteomes" id="UP000515152"/>
    </source>
</evidence>
<keyword evidence="6 7" id="KW-0067">ATP-binding</keyword>
<feature type="domain" description="Protein kinase" evidence="9">
    <location>
        <begin position="492"/>
        <end position="747"/>
    </location>
</feature>
<evidence type="ECO:0000256" key="2">
    <source>
        <dbReference type="ARBA" id="ARBA00022527"/>
    </source>
</evidence>
<dbReference type="GO" id="GO:0043065">
    <property type="term" value="P:positive regulation of apoptotic process"/>
    <property type="evidence" value="ECO:0007669"/>
    <property type="project" value="TreeGrafter"/>
</dbReference>
<dbReference type="InterPro" id="IPR000719">
    <property type="entry name" value="Prot_kinase_dom"/>
</dbReference>
<dbReference type="KEGG" id="char:122129510"/>
<dbReference type="InterPro" id="IPR008271">
    <property type="entry name" value="Ser/Thr_kinase_AS"/>
</dbReference>
<dbReference type="AlphaFoldDB" id="A0A8M1KES8"/>
<proteinExistence type="inferred from homology"/>
<dbReference type="SMART" id="SM00220">
    <property type="entry name" value="S_TKc"/>
    <property type="match status" value="1"/>
</dbReference>
<dbReference type="Proteomes" id="UP000515152">
    <property type="component" value="Unplaced"/>
</dbReference>
<evidence type="ECO:0000256" key="6">
    <source>
        <dbReference type="ARBA" id="ARBA00022840"/>
    </source>
</evidence>
<dbReference type="OrthoDB" id="10260894at2759"/>
<evidence type="ECO:0000259" key="9">
    <source>
        <dbReference type="PROSITE" id="PS50011"/>
    </source>
</evidence>
<feature type="compositionally biased region" description="Basic and acidic residues" evidence="8">
    <location>
        <begin position="257"/>
        <end position="275"/>
    </location>
</feature>
<reference evidence="11" key="1">
    <citation type="submission" date="2025-08" db="UniProtKB">
        <authorList>
            <consortium name="RefSeq"/>
        </authorList>
    </citation>
    <scope>IDENTIFICATION</scope>
</reference>
<dbReference type="CTD" id="91807"/>
<comment type="similarity">
    <text evidence="1">Belongs to the protein kinase superfamily. CAMK Ser/Thr protein kinase family.</text>
</comment>
<dbReference type="FunFam" id="3.30.200.20:FF:000196">
    <property type="entry name" value="Myosin light chain kinase family, member 4"/>
    <property type="match status" value="1"/>
</dbReference>
<dbReference type="PANTHER" id="PTHR24342:SF20">
    <property type="entry name" value="MYOSIN LIGHT CHAIN KINASE, SMOOTH MUSCLE"/>
    <property type="match status" value="1"/>
</dbReference>
<keyword evidence="3" id="KW-0808">Transferase</keyword>
<dbReference type="GO" id="GO:0005524">
    <property type="term" value="F:ATP binding"/>
    <property type="evidence" value="ECO:0007669"/>
    <property type="project" value="UniProtKB-UniRule"/>
</dbReference>
<gene>
    <name evidence="11" type="primary">mylk3</name>
</gene>
<dbReference type="PANTHER" id="PTHR24342">
    <property type="entry name" value="SERINE/THREONINE-PROTEIN KINASE 17"/>
    <property type="match status" value="1"/>
</dbReference>
<organism evidence="10 11">
    <name type="scientific">Clupea harengus</name>
    <name type="common">Atlantic herring</name>
    <dbReference type="NCBI Taxonomy" id="7950"/>
    <lineage>
        <taxon>Eukaryota</taxon>
        <taxon>Metazoa</taxon>
        <taxon>Chordata</taxon>
        <taxon>Craniata</taxon>
        <taxon>Vertebrata</taxon>
        <taxon>Euteleostomi</taxon>
        <taxon>Actinopterygii</taxon>
        <taxon>Neopterygii</taxon>
        <taxon>Teleostei</taxon>
        <taxon>Clupei</taxon>
        <taxon>Clupeiformes</taxon>
        <taxon>Clupeoidei</taxon>
        <taxon>Clupeidae</taxon>
        <taxon>Clupea</taxon>
    </lineage>
</organism>
<feature type="region of interest" description="Disordered" evidence="8">
    <location>
        <begin position="335"/>
        <end position="419"/>
    </location>
</feature>
<evidence type="ECO:0000256" key="5">
    <source>
        <dbReference type="ARBA" id="ARBA00022777"/>
    </source>
</evidence>
<dbReference type="GO" id="GO:0035556">
    <property type="term" value="P:intracellular signal transduction"/>
    <property type="evidence" value="ECO:0007669"/>
    <property type="project" value="TreeGrafter"/>
</dbReference>
<evidence type="ECO:0000256" key="4">
    <source>
        <dbReference type="ARBA" id="ARBA00022741"/>
    </source>
</evidence>
<evidence type="ECO:0000256" key="3">
    <source>
        <dbReference type="ARBA" id="ARBA00022679"/>
    </source>
</evidence>
<evidence type="ECO:0000313" key="11">
    <source>
        <dbReference type="RefSeq" id="XP_042560369.1"/>
    </source>
</evidence>
<dbReference type="GO" id="GO:0005634">
    <property type="term" value="C:nucleus"/>
    <property type="evidence" value="ECO:0007669"/>
    <property type="project" value="TreeGrafter"/>
</dbReference>
<dbReference type="GeneID" id="122129510"/>
<dbReference type="PROSITE" id="PS00107">
    <property type="entry name" value="PROTEIN_KINASE_ATP"/>
    <property type="match status" value="1"/>
</dbReference>
<feature type="region of interest" description="Disordered" evidence="8">
    <location>
        <begin position="169"/>
        <end position="275"/>
    </location>
</feature>
<dbReference type="InterPro" id="IPR017441">
    <property type="entry name" value="Protein_kinase_ATP_BS"/>
</dbReference>
<feature type="binding site" evidence="7">
    <location>
        <position position="521"/>
    </location>
    <ligand>
        <name>ATP</name>
        <dbReference type="ChEBI" id="CHEBI:30616"/>
    </ligand>
</feature>
<dbReference type="Pfam" id="PF00069">
    <property type="entry name" value="Pkinase"/>
    <property type="match status" value="1"/>
</dbReference>
<keyword evidence="4 7" id="KW-0547">Nucleotide-binding</keyword>
<keyword evidence="5 11" id="KW-0418">Kinase</keyword>
<evidence type="ECO:0000256" key="1">
    <source>
        <dbReference type="ARBA" id="ARBA00006692"/>
    </source>
</evidence>
<dbReference type="PROSITE" id="PS00108">
    <property type="entry name" value="PROTEIN_KINASE_ST"/>
    <property type="match status" value="1"/>
</dbReference>
<dbReference type="RefSeq" id="XP_042560369.1">
    <property type="nucleotide sequence ID" value="XM_042704435.1"/>
</dbReference>
<name>A0A8M1KES8_CLUHA</name>
<protein>
    <submittedName>
        <fullName evidence="11">Myosin light chain kinase 3 isoform X1</fullName>
    </submittedName>
</protein>
<dbReference type="GO" id="GO:0004674">
    <property type="term" value="F:protein serine/threonine kinase activity"/>
    <property type="evidence" value="ECO:0007669"/>
    <property type="project" value="UniProtKB-KW"/>
</dbReference>
<dbReference type="FunFam" id="1.10.510.10:FF:000135">
    <property type="entry name" value="Putative myosin light chain kinase 3"/>
    <property type="match status" value="1"/>
</dbReference>
<dbReference type="PROSITE" id="PS50011">
    <property type="entry name" value="PROTEIN_KINASE_DOM"/>
    <property type="match status" value="1"/>
</dbReference>
<evidence type="ECO:0000256" key="8">
    <source>
        <dbReference type="SAM" id="MobiDB-lite"/>
    </source>
</evidence>